<dbReference type="EMBL" id="QDGZ01000007">
    <property type="protein sequence ID" value="PVG81579.1"/>
    <property type="molecule type" value="Genomic_DNA"/>
</dbReference>
<protein>
    <recommendedName>
        <fullName evidence="3">SAF domain-containing protein</fullName>
    </recommendedName>
</protein>
<evidence type="ECO:0000313" key="1">
    <source>
        <dbReference type="EMBL" id="PVG81579.1"/>
    </source>
</evidence>
<gene>
    <name evidence="1" type="ORF">DDE18_16345</name>
</gene>
<evidence type="ECO:0000313" key="2">
    <source>
        <dbReference type="Proteomes" id="UP000246018"/>
    </source>
</evidence>
<sequence>MALVAASVVAGARIVGAADDSVGVWAAARDLAAGDEVEASDLVARRVSFDDPGDLDRYLLAAEPLPDDLHLVRGLGGGELVPAAALGSAADAGTVSVSLSFPAEEVPTGVQPGSVVDLWVVDERRGGGSKASPVLTDVVVVDAPSARDTLGAVGGGRQLVLGVPADEDDALAAVLAAASSGAVRVVGRG</sequence>
<dbReference type="Proteomes" id="UP000246018">
    <property type="component" value="Unassembled WGS sequence"/>
</dbReference>
<proteinExistence type="predicted"/>
<comment type="caution">
    <text evidence="1">The sequence shown here is derived from an EMBL/GenBank/DDBJ whole genome shotgun (WGS) entry which is preliminary data.</text>
</comment>
<reference evidence="1 2" key="1">
    <citation type="submission" date="2018-04" db="EMBL/GenBank/DDBJ databases">
        <title>Genome of Nocardioides gansuensis WSJ-1.</title>
        <authorList>
            <person name="Wu S."/>
            <person name="Wang G."/>
        </authorList>
    </citation>
    <scope>NUCLEOTIDE SEQUENCE [LARGE SCALE GENOMIC DNA]</scope>
    <source>
        <strain evidence="1 2">WSJ-1</strain>
    </source>
</reference>
<accession>A0A2T8F7A8</accession>
<evidence type="ECO:0008006" key="3">
    <source>
        <dbReference type="Google" id="ProtNLM"/>
    </source>
</evidence>
<name>A0A2T8F7A8_9ACTN</name>
<dbReference type="AlphaFoldDB" id="A0A2T8F7A8"/>
<organism evidence="1 2">
    <name type="scientific">Nocardioides gansuensis</name>
    <dbReference type="NCBI Taxonomy" id="2138300"/>
    <lineage>
        <taxon>Bacteria</taxon>
        <taxon>Bacillati</taxon>
        <taxon>Actinomycetota</taxon>
        <taxon>Actinomycetes</taxon>
        <taxon>Propionibacteriales</taxon>
        <taxon>Nocardioidaceae</taxon>
        <taxon>Nocardioides</taxon>
    </lineage>
</organism>
<keyword evidence="2" id="KW-1185">Reference proteome</keyword>